<evidence type="ECO:0000256" key="1">
    <source>
        <dbReference type="ARBA" id="ARBA00000810"/>
    </source>
</evidence>
<evidence type="ECO:0000256" key="4">
    <source>
        <dbReference type="ARBA" id="ARBA00022670"/>
    </source>
</evidence>
<evidence type="ECO:0000256" key="3">
    <source>
        <dbReference type="ARBA" id="ARBA00012628"/>
    </source>
</evidence>
<feature type="active site" evidence="8">
    <location>
        <position position="151"/>
    </location>
</feature>
<dbReference type="GO" id="GO:0051603">
    <property type="term" value="P:proteolysis involved in protein catabolic process"/>
    <property type="evidence" value="ECO:0007669"/>
    <property type="project" value="TreeGrafter"/>
</dbReference>
<dbReference type="GO" id="GO:0004197">
    <property type="term" value="F:cysteine-type endopeptidase activity"/>
    <property type="evidence" value="ECO:0007669"/>
    <property type="project" value="UniProtKB-EC"/>
</dbReference>
<reference evidence="12 13" key="1">
    <citation type="submission" date="2018-07" db="EMBL/GenBank/DDBJ databases">
        <title>Genome sequencing of oomycete isolates from Chile give support for New Zealand origin for Phytophthora kernoviae and make available the first Nothophytophthora sp. genome.</title>
        <authorList>
            <person name="Studholme D.J."/>
            <person name="Sanfuentes E."/>
            <person name="Panda P."/>
            <person name="Hill R."/>
            <person name="Sambles C."/>
            <person name="Grant M."/>
            <person name="Williams N.M."/>
            <person name="Mcdougal R.L."/>
        </authorList>
    </citation>
    <scope>NUCLEOTIDE SEQUENCE [LARGE SCALE GENOMIC DNA]</scope>
    <source>
        <strain evidence="12">Chile6</strain>
    </source>
</reference>
<sequence length="483" mass="53342">MAILLHFVALLSALIAPSPIAAEHWAIIAVGSNGYSNYRHQSDGCHAYHVVRRHGIPVENVVLMMYDDVAWHERNPFPGQLFNKPTTKNTTANAMVQPVDVYKGCNIDYRGAEVTPETFINVMIGNSSGAFGKKVLNSTADDRVFVNFVDHGSRGNVYFPHMKALTASRLKEAMKKMHEKKMYKELVFYMEACESGSMFSSSFMKSINAYVTTAANGFESSWATYCPPLDEVDGQRIGSCLGDLYSVNWMEDSDLTDLSGESLKNQFLRVKNETTKSHVKYFGAPKINKEIVGNFQSTYDKLSDDDDSSSDSNSGSEDLSEAVQRSVSSGIDSSVDAHDVDLVVAFYRYLRAAPGKGRRELAGDLISTIKAREAADEVFEMINILCEQQSNGPLLQVEHPTKLACHDEVTRVFQSVCTVNADPTGEFTSYSLKYAGTLLDLCESDLSQEAVLSLVRTACSVVERRHSFAAEDDVFNNNVAMSS</sequence>
<proteinExistence type="inferred from homology"/>
<evidence type="ECO:0000256" key="6">
    <source>
        <dbReference type="ARBA" id="ARBA00022801"/>
    </source>
</evidence>
<evidence type="ECO:0000313" key="13">
    <source>
        <dbReference type="Proteomes" id="UP000277300"/>
    </source>
</evidence>
<evidence type="ECO:0000256" key="2">
    <source>
        <dbReference type="ARBA" id="ARBA00009941"/>
    </source>
</evidence>
<evidence type="ECO:0000313" key="12">
    <source>
        <dbReference type="EMBL" id="RLN65065.1"/>
    </source>
</evidence>
<dbReference type="InterPro" id="IPR001096">
    <property type="entry name" value="Peptidase_C13"/>
</dbReference>
<evidence type="ECO:0000259" key="11">
    <source>
        <dbReference type="Pfam" id="PF20985"/>
    </source>
</evidence>
<dbReference type="InterPro" id="IPR046427">
    <property type="entry name" value="Legumain_prodom_sf"/>
</dbReference>
<dbReference type="Pfam" id="PF01650">
    <property type="entry name" value="Peptidase_C13"/>
    <property type="match status" value="1"/>
</dbReference>
<dbReference type="CDD" id="cd21115">
    <property type="entry name" value="legumain_C"/>
    <property type="match status" value="1"/>
</dbReference>
<evidence type="ECO:0000256" key="5">
    <source>
        <dbReference type="ARBA" id="ARBA00022729"/>
    </source>
</evidence>
<dbReference type="GO" id="GO:0006624">
    <property type="term" value="P:vacuolar protein processing"/>
    <property type="evidence" value="ECO:0007669"/>
    <property type="project" value="TreeGrafter"/>
</dbReference>
<dbReference type="FunFam" id="3.40.50.1460:FF:000006">
    <property type="entry name" value="Legumain"/>
    <property type="match status" value="1"/>
</dbReference>
<accession>A0A3F2RX82</accession>
<dbReference type="EC" id="3.4.22.34" evidence="3"/>
<evidence type="ECO:0000256" key="9">
    <source>
        <dbReference type="SAM" id="MobiDB-lite"/>
    </source>
</evidence>
<feature type="region of interest" description="Disordered" evidence="9">
    <location>
        <begin position="301"/>
        <end position="323"/>
    </location>
</feature>
<dbReference type="Gene3D" id="3.40.50.1460">
    <property type="match status" value="1"/>
</dbReference>
<dbReference type="EMBL" id="MBDO02000060">
    <property type="protein sequence ID" value="RLN65065.1"/>
    <property type="molecule type" value="Genomic_DNA"/>
</dbReference>
<comment type="caution">
    <text evidence="12">The sequence shown here is derived from an EMBL/GenBank/DDBJ whole genome shotgun (WGS) entry which is preliminary data.</text>
</comment>
<comment type="catalytic activity">
    <reaction evidence="1">
        <text>Hydrolysis of proteins and small molecule substrates at -Asn-|-Xaa- bonds.</text>
        <dbReference type="EC" id="3.4.22.34"/>
    </reaction>
</comment>
<keyword evidence="4" id="KW-0645">Protease</keyword>
<organism evidence="12 13">
    <name type="scientific">Phytophthora kernoviae</name>
    <dbReference type="NCBI Taxonomy" id="325452"/>
    <lineage>
        <taxon>Eukaryota</taxon>
        <taxon>Sar</taxon>
        <taxon>Stramenopiles</taxon>
        <taxon>Oomycota</taxon>
        <taxon>Peronosporomycetes</taxon>
        <taxon>Peronosporales</taxon>
        <taxon>Peronosporaceae</taxon>
        <taxon>Phytophthora</taxon>
    </lineage>
</organism>
<dbReference type="OrthoDB" id="192611at2759"/>
<keyword evidence="5 10" id="KW-0732">Signal</keyword>
<evidence type="ECO:0000256" key="8">
    <source>
        <dbReference type="PIRSR" id="PIRSR019663-1"/>
    </source>
</evidence>
<comment type="similarity">
    <text evidence="2">Belongs to the peptidase C13 family.</text>
</comment>
<gene>
    <name evidence="12" type="ORF">BBP00_00003072</name>
</gene>
<keyword evidence="7" id="KW-0788">Thiol protease</keyword>
<keyword evidence="6" id="KW-0378">Hydrolase</keyword>
<feature type="chain" id="PRO_5017660391" description="legumain" evidence="10">
    <location>
        <begin position="23"/>
        <end position="483"/>
    </location>
</feature>
<feature type="signal peptide" evidence="10">
    <location>
        <begin position="1"/>
        <end position="22"/>
    </location>
</feature>
<evidence type="ECO:0000256" key="10">
    <source>
        <dbReference type="SAM" id="SignalP"/>
    </source>
</evidence>
<dbReference type="InterPro" id="IPR048501">
    <property type="entry name" value="Legum_prodom"/>
</dbReference>
<protein>
    <recommendedName>
        <fullName evidence="3">legumain</fullName>
        <ecNumber evidence="3">3.4.22.34</ecNumber>
    </recommendedName>
</protein>
<evidence type="ECO:0000256" key="7">
    <source>
        <dbReference type="ARBA" id="ARBA00022807"/>
    </source>
</evidence>
<dbReference type="Gene3D" id="1.10.132.130">
    <property type="match status" value="1"/>
</dbReference>
<dbReference type="PANTHER" id="PTHR12000:SF42">
    <property type="entry name" value="LEGUMAIN"/>
    <property type="match status" value="1"/>
</dbReference>
<dbReference type="AlphaFoldDB" id="A0A3F2RX82"/>
<dbReference type="PIRSF" id="PIRSF019663">
    <property type="entry name" value="Legumain"/>
    <property type="match status" value="1"/>
</dbReference>
<dbReference type="PRINTS" id="PR00776">
    <property type="entry name" value="HEMOGLOBNASE"/>
</dbReference>
<feature type="domain" description="Legumain prodomain" evidence="11">
    <location>
        <begin position="365"/>
        <end position="459"/>
    </location>
</feature>
<feature type="active site" description="Nucleophile" evidence="8">
    <location>
        <position position="193"/>
    </location>
</feature>
<dbReference type="PANTHER" id="PTHR12000">
    <property type="entry name" value="HEMOGLOBINASE FAMILY MEMBER"/>
    <property type="match status" value="1"/>
</dbReference>
<dbReference type="GO" id="GO:0005773">
    <property type="term" value="C:vacuole"/>
    <property type="evidence" value="ECO:0007669"/>
    <property type="project" value="GOC"/>
</dbReference>
<dbReference type="Proteomes" id="UP000277300">
    <property type="component" value="Unassembled WGS sequence"/>
</dbReference>
<name>A0A3F2RX82_9STRA</name>
<dbReference type="Pfam" id="PF20985">
    <property type="entry name" value="Legum_prodom"/>
    <property type="match status" value="1"/>
</dbReference>